<dbReference type="EMBL" id="LAZR01034630">
    <property type="protein sequence ID" value="KKL44785.1"/>
    <property type="molecule type" value="Genomic_DNA"/>
</dbReference>
<gene>
    <name evidence="2" type="ORF">LCGC14_2362190</name>
</gene>
<dbReference type="InterPro" id="IPR055804">
    <property type="entry name" value="DUF7380"/>
</dbReference>
<accession>A0A0F9EIT9</accession>
<evidence type="ECO:0000313" key="2">
    <source>
        <dbReference type="EMBL" id="KKL44785.1"/>
    </source>
</evidence>
<organism evidence="2">
    <name type="scientific">marine sediment metagenome</name>
    <dbReference type="NCBI Taxonomy" id="412755"/>
    <lineage>
        <taxon>unclassified sequences</taxon>
        <taxon>metagenomes</taxon>
        <taxon>ecological metagenomes</taxon>
    </lineage>
</organism>
<feature type="non-terminal residue" evidence="2">
    <location>
        <position position="1"/>
    </location>
</feature>
<feature type="domain" description="DUF7380" evidence="1">
    <location>
        <begin position="1"/>
        <end position="110"/>
    </location>
</feature>
<name>A0A0F9EIT9_9ZZZZ</name>
<dbReference type="AlphaFoldDB" id="A0A0F9EIT9"/>
<dbReference type="Pfam" id="PF24098">
    <property type="entry name" value="DUF7380"/>
    <property type="match status" value="1"/>
</dbReference>
<reference evidence="2" key="1">
    <citation type="journal article" date="2015" name="Nature">
        <title>Complex archaea that bridge the gap between prokaryotes and eukaryotes.</title>
        <authorList>
            <person name="Spang A."/>
            <person name="Saw J.H."/>
            <person name="Jorgensen S.L."/>
            <person name="Zaremba-Niedzwiedzka K."/>
            <person name="Martijn J."/>
            <person name="Lind A.E."/>
            <person name="van Eijk R."/>
            <person name="Schleper C."/>
            <person name="Guy L."/>
            <person name="Ettema T.J."/>
        </authorList>
    </citation>
    <scope>NUCLEOTIDE SEQUENCE</scope>
</reference>
<evidence type="ECO:0000259" key="1">
    <source>
        <dbReference type="Pfam" id="PF24098"/>
    </source>
</evidence>
<comment type="caution">
    <text evidence="2">The sequence shown here is derived from an EMBL/GenBank/DDBJ whole genome shotgun (WGS) entry which is preliminary data.</text>
</comment>
<sequence length="205" mass="23760">SMILKPSSLNESFKPYIISRTGRSAIPDDFNKEDIDYFLLILPLISNPWLKARLSDLIWLQRRSEVNLALAAIDSYIMVPITLESFKADGGYCWIRALQLTRILKNAAGERIKNIQDRILEAIRNSSEKDGFLAKWLADLLKKFRLGINYENEIAEKLISLASEFNLKKDFYRARDPVGSLRLKMNKKLSSRLHIRRKFGIMRQV</sequence>
<proteinExistence type="predicted"/>
<protein>
    <recommendedName>
        <fullName evidence="1">DUF7380 domain-containing protein</fullName>
    </recommendedName>
</protein>